<organism evidence="12 13">
    <name type="scientific">Panicum virgatum</name>
    <name type="common">Blackwell switchgrass</name>
    <dbReference type="NCBI Taxonomy" id="38727"/>
    <lineage>
        <taxon>Eukaryota</taxon>
        <taxon>Viridiplantae</taxon>
        <taxon>Streptophyta</taxon>
        <taxon>Embryophyta</taxon>
        <taxon>Tracheophyta</taxon>
        <taxon>Spermatophyta</taxon>
        <taxon>Magnoliopsida</taxon>
        <taxon>Liliopsida</taxon>
        <taxon>Poales</taxon>
        <taxon>Poaceae</taxon>
        <taxon>PACMAD clade</taxon>
        <taxon>Panicoideae</taxon>
        <taxon>Panicodae</taxon>
        <taxon>Paniceae</taxon>
        <taxon>Panicinae</taxon>
        <taxon>Panicum</taxon>
        <taxon>Panicum sect. Hiantes</taxon>
    </lineage>
</organism>
<dbReference type="InterPro" id="IPR001117">
    <property type="entry name" value="Cu-oxidase_2nd"/>
</dbReference>
<dbReference type="Pfam" id="PF07731">
    <property type="entry name" value="Cu-oxidase_2"/>
    <property type="match status" value="1"/>
</dbReference>
<evidence type="ECO:0000256" key="3">
    <source>
        <dbReference type="ARBA" id="ARBA00010609"/>
    </source>
</evidence>
<dbReference type="Gene3D" id="2.60.40.420">
    <property type="entry name" value="Cupredoxins - blue copper proteins"/>
    <property type="match status" value="2"/>
</dbReference>
<keyword evidence="6" id="KW-0677">Repeat</keyword>
<evidence type="ECO:0000259" key="11">
    <source>
        <dbReference type="Pfam" id="PF07731"/>
    </source>
</evidence>
<evidence type="ECO:0000256" key="5">
    <source>
        <dbReference type="ARBA" id="ARBA00022723"/>
    </source>
</evidence>
<comment type="cofactor">
    <cofactor evidence="1">
        <name>Cu cation</name>
        <dbReference type="ChEBI" id="CHEBI:23378"/>
    </cofactor>
</comment>
<feature type="compositionally biased region" description="Basic and acidic residues" evidence="9">
    <location>
        <begin position="382"/>
        <end position="391"/>
    </location>
</feature>
<feature type="region of interest" description="Disordered" evidence="9">
    <location>
        <begin position="360"/>
        <end position="391"/>
    </location>
</feature>
<dbReference type="InterPro" id="IPR045087">
    <property type="entry name" value="Cu-oxidase_fam"/>
</dbReference>
<dbReference type="GO" id="GO:0005507">
    <property type="term" value="F:copper ion binding"/>
    <property type="evidence" value="ECO:0007669"/>
    <property type="project" value="InterPro"/>
</dbReference>
<keyword evidence="7" id="KW-0560">Oxidoreductase</keyword>
<evidence type="ECO:0000313" key="13">
    <source>
        <dbReference type="Proteomes" id="UP000823388"/>
    </source>
</evidence>
<gene>
    <name evidence="12" type="ORF">PVAP13_8KG327500</name>
</gene>
<evidence type="ECO:0000256" key="7">
    <source>
        <dbReference type="ARBA" id="ARBA00023002"/>
    </source>
</evidence>
<dbReference type="Pfam" id="PF00394">
    <property type="entry name" value="Cu-oxidase"/>
    <property type="match status" value="1"/>
</dbReference>
<reference evidence="12 13" key="1">
    <citation type="submission" date="2020-05" db="EMBL/GenBank/DDBJ databases">
        <title>WGS assembly of Panicum virgatum.</title>
        <authorList>
            <person name="Lovell J.T."/>
            <person name="Jenkins J."/>
            <person name="Shu S."/>
            <person name="Juenger T.E."/>
            <person name="Schmutz J."/>
        </authorList>
    </citation>
    <scope>NUCLEOTIDE SEQUENCE [LARGE SCALE GENOMIC DNA]</scope>
    <source>
        <strain evidence="13">cv. AP13</strain>
    </source>
</reference>
<proteinExistence type="inferred from homology"/>
<dbReference type="Proteomes" id="UP000823388">
    <property type="component" value="Chromosome 8K"/>
</dbReference>
<dbReference type="PANTHER" id="PTHR11709">
    <property type="entry name" value="MULTI-COPPER OXIDASE"/>
    <property type="match status" value="1"/>
</dbReference>
<dbReference type="EMBL" id="CM029051">
    <property type="protein sequence ID" value="KAG2563835.1"/>
    <property type="molecule type" value="Genomic_DNA"/>
</dbReference>
<dbReference type="InterPro" id="IPR002355">
    <property type="entry name" value="Cu_oxidase_Cu_BS"/>
</dbReference>
<evidence type="ECO:0000256" key="8">
    <source>
        <dbReference type="ARBA" id="ARBA00023008"/>
    </source>
</evidence>
<feature type="compositionally biased region" description="Basic and acidic residues" evidence="9">
    <location>
        <begin position="364"/>
        <end position="373"/>
    </location>
</feature>
<dbReference type="PROSITE" id="PS00080">
    <property type="entry name" value="MULTICOPPER_OXIDASE2"/>
    <property type="match status" value="1"/>
</dbReference>
<feature type="domain" description="Plastocyanin-like" evidence="11">
    <location>
        <begin position="215"/>
        <end position="350"/>
    </location>
</feature>
<dbReference type="PANTHER" id="PTHR11709:SF512">
    <property type="entry name" value="LACCASE"/>
    <property type="match status" value="1"/>
</dbReference>
<dbReference type="PROSITE" id="PS00079">
    <property type="entry name" value="MULTICOPPER_OXIDASE1"/>
    <property type="match status" value="1"/>
</dbReference>
<dbReference type="AlphaFoldDB" id="A0A8T0PRU9"/>
<evidence type="ECO:0000256" key="9">
    <source>
        <dbReference type="SAM" id="MobiDB-lite"/>
    </source>
</evidence>
<dbReference type="InterPro" id="IPR033138">
    <property type="entry name" value="Cu_oxidase_CS"/>
</dbReference>
<name>A0A8T0PRU9_PANVG</name>
<evidence type="ECO:0000313" key="12">
    <source>
        <dbReference type="EMBL" id="KAG2563835.1"/>
    </source>
</evidence>
<feature type="domain" description="Plastocyanin-like" evidence="10">
    <location>
        <begin position="2"/>
        <end position="71"/>
    </location>
</feature>
<keyword evidence="5" id="KW-0479">Metal-binding</keyword>
<keyword evidence="13" id="KW-1185">Reference proteome</keyword>
<dbReference type="SUPFAM" id="SSF49503">
    <property type="entry name" value="Cupredoxins"/>
    <property type="match status" value="2"/>
</dbReference>
<evidence type="ECO:0000256" key="1">
    <source>
        <dbReference type="ARBA" id="ARBA00001935"/>
    </source>
</evidence>
<comment type="subcellular location">
    <subcellularLocation>
        <location evidence="2">Secreted</location>
    </subcellularLocation>
</comment>
<dbReference type="InterPro" id="IPR011706">
    <property type="entry name" value="Cu-oxidase_C"/>
</dbReference>
<dbReference type="GO" id="GO:0016491">
    <property type="term" value="F:oxidoreductase activity"/>
    <property type="evidence" value="ECO:0007669"/>
    <property type="project" value="UniProtKB-KW"/>
</dbReference>
<evidence type="ECO:0000256" key="2">
    <source>
        <dbReference type="ARBA" id="ARBA00004613"/>
    </source>
</evidence>
<keyword evidence="8" id="KW-0186">Copper</keyword>
<evidence type="ECO:0000256" key="4">
    <source>
        <dbReference type="ARBA" id="ARBA00022525"/>
    </source>
</evidence>
<evidence type="ECO:0008006" key="14">
    <source>
        <dbReference type="Google" id="ProtNLM"/>
    </source>
</evidence>
<keyword evidence="4" id="KW-0964">Secreted</keyword>
<comment type="caution">
    <text evidence="12">The sequence shown here is derived from an EMBL/GenBank/DDBJ whole genome shotgun (WGS) entry which is preliminary data.</text>
</comment>
<dbReference type="InterPro" id="IPR008972">
    <property type="entry name" value="Cupredoxin"/>
</dbReference>
<sequence>MTYLLRVINAALFTEFYLKIAGHKLTVVAADANYVNPYTTDTIAIAPGETLDVLVVADAPPGKYCMVAVALQSPKPDQQLPFFMTSGTVQYSHKNGTSGHHNVAPVVPDLPDQHDTMTTYYFHGNLTSLRQPQVPVHPDEYFFITLSDGSICRHGRQSCKRSGSNESILAVAMNNVSFQIPRSVAAPLLESHYYHRNNDTASIGGVDLFMLPNSPPRVFNFTDHSLVPDGPKEAQLEATEKRMVGRRFRHGTAVEVVFQNTALMQTGSHPMHLHGHDMFVLAQDYGIYDEVKDVAKYNLVDPPVKNTVVVPRLGWVALRFIADNPGVWYVHCHFDFHDTRGMAAVFIVEDGPTVASILPPPPDDLPKCNHDDDGVFNELEPYEGKDGVSQS</sequence>
<evidence type="ECO:0000256" key="6">
    <source>
        <dbReference type="ARBA" id="ARBA00022737"/>
    </source>
</evidence>
<dbReference type="GO" id="GO:0005576">
    <property type="term" value="C:extracellular region"/>
    <property type="evidence" value="ECO:0007669"/>
    <property type="project" value="UniProtKB-SubCell"/>
</dbReference>
<comment type="similarity">
    <text evidence="3">Belongs to the multicopper oxidase family.</text>
</comment>
<accession>A0A8T0PRU9</accession>
<evidence type="ECO:0000259" key="10">
    <source>
        <dbReference type="Pfam" id="PF00394"/>
    </source>
</evidence>
<protein>
    <recommendedName>
        <fullName evidence="14">Laccase</fullName>
    </recommendedName>
</protein>